<comment type="caution">
    <text evidence="2">The sequence shown here is derived from an EMBL/GenBank/DDBJ whole genome shotgun (WGS) entry which is preliminary data.</text>
</comment>
<organism evidence="2 3">
    <name type="scientific">Streptococcus dentapri</name>
    <dbReference type="NCBI Taxonomy" id="573564"/>
    <lineage>
        <taxon>Bacteria</taxon>
        <taxon>Bacillati</taxon>
        <taxon>Bacillota</taxon>
        <taxon>Bacilli</taxon>
        <taxon>Lactobacillales</taxon>
        <taxon>Streptococcaceae</taxon>
        <taxon>Streptococcus</taxon>
    </lineage>
</organism>
<dbReference type="Pfam" id="PF11457">
    <property type="entry name" value="DUF3021"/>
    <property type="match status" value="1"/>
</dbReference>
<dbReference type="EMBL" id="JBHSAC010000046">
    <property type="protein sequence ID" value="MFC3932206.1"/>
    <property type="molecule type" value="Genomic_DNA"/>
</dbReference>
<keyword evidence="3" id="KW-1185">Reference proteome</keyword>
<keyword evidence="1" id="KW-0812">Transmembrane</keyword>
<dbReference type="Proteomes" id="UP001595901">
    <property type="component" value="Unassembled WGS sequence"/>
</dbReference>
<proteinExistence type="predicted"/>
<name>A0ABV8D175_9STRE</name>
<protein>
    <submittedName>
        <fullName evidence="2">DUF3021 domain-containing protein</fullName>
    </submittedName>
</protein>
<sequence length="136" mass="15764">MTFNIGKPLTYAVIGAGFGSITYIISLLIQGVETQSVVQIANVLWISAVIGLVTMIYEYDRPALLWQILLHFISVYALVTFMNYLNDGFLTPLSLPVLMHFSLIYFVIWFAVYVMFYRRVEKINRNLQERRQENKS</sequence>
<keyword evidence="1" id="KW-1133">Transmembrane helix</keyword>
<evidence type="ECO:0000313" key="3">
    <source>
        <dbReference type="Proteomes" id="UP001595901"/>
    </source>
</evidence>
<reference evidence="3" key="1">
    <citation type="journal article" date="2019" name="Int. J. Syst. Evol. Microbiol.">
        <title>The Global Catalogue of Microorganisms (GCM) 10K type strain sequencing project: providing services to taxonomists for standard genome sequencing and annotation.</title>
        <authorList>
            <consortium name="The Broad Institute Genomics Platform"/>
            <consortium name="The Broad Institute Genome Sequencing Center for Infectious Disease"/>
            <person name="Wu L."/>
            <person name="Ma J."/>
        </authorList>
    </citation>
    <scope>NUCLEOTIDE SEQUENCE [LARGE SCALE GENOMIC DNA]</scope>
    <source>
        <strain evidence="3">CCUG 58728</strain>
    </source>
</reference>
<keyword evidence="1" id="KW-0472">Membrane</keyword>
<feature type="transmembrane region" description="Helical" evidence="1">
    <location>
        <begin position="97"/>
        <end position="116"/>
    </location>
</feature>
<dbReference type="InterPro" id="IPR021560">
    <property type="entry name" value="DUF3021"/>
</dbReference>
<feature type="transmembrane region" description="Helical" evidence="1">
    <location>
        <begin position="64"/>
        <end position="85"/>
    </location>
</feature>
<feature type="transmembrane region" description="Helical" evidence="1">
    <location>
        <begin position="36"/>
        <end position="57"/>
    </location>
</feature>
<accession>A0ABV8D175</accession>
<evidence type="ECO:0000313" key="2">
    <source>
        <dbReference type="EMBL" id="MFC3932206.1"/>
    </source>
</evidence>
<feature type="transmembrane region" description="Helical" evidence="1">
    <location>
        <begin position="9"/>
        <end position="30"/>
    </location>
</feature>
<gene>
    <name evidence="2" type="ORF">ACFOSE_05400</name>
</gene>
<dbReference type="RefSeq" id="WP_380431383.1">
    <property type="nucleotide sequence ID" value="NZ_JBHSAC010000046.1"/>
</dbReference>
<evidence type="ECO:0000256" key="1">
    <source>
        <dbReference type="SAM" id="Phobius"/>
    </source>
</evidence>